<dbReference type="CDD" id="cd00130">
    <property type="entry name" value="PAS"/>
    <property type="match status" value="2"/>
</dbReference>
<dbReference type="Pfam" id="PF02954">
    <property type="entry name" value="HTH_8"/>
    <property type="match status" value="1"/>
</dbReference>
<dbReference type="AlphaFoldDB" id="A0A164PII3"/>
<dbReference type="Gene3D" id="3.30.450.20">
    <property type="entry name" value="PAS domain"/>
    <property type="match status" value="2"/>
</dbReference>
<dbReference type="PROSITE" id="PS00675">
    <property type="entry name" value="SIGMA54_INTERACT_1"/>
    <property type="match status" value="1"/>
</dbReference>
<dbReference type="InterPro" id="IPR058031">
    <property type="entry name" value="AAA_lid_NorR"/>
</dbReference>
<dbReference type="GO" id="GO:0043565">
    <property type="term" value="F:sequence-specific DNA binding"/>
    <property type="evidence" value="ECO:0007669"/>
    <property type="project" value="InterPro"/>
</dbReference>
<dbReference type="InterPro" id="IPR025943">
    <property type="entry name" value="Sigma_54_int_dom_ATP-bd_2"/>
</dbReference>
<dbReference type="PROSITE" id="PS00688">
    <property type="entry name" value="SIGMA54_INTERACT_3"/>
    <property type="match status" value="1"/>
</dbReference>
<dbReference type="Pfam" id="PF00158">
    <property type="entry name" value="Sigma54_activat"/>
    <property type="match status" value="1"/>
</dbReference>
<dbReference type="PROSITE" id="PS50045">
    <property type="entry name" value="SIGMA54_INTERACT_4"/>
    <property type="match status" value="1"/>
</dbReference>
<dbReference type="PATRIC" id="fig|1396.535.peg.3213"/>
<dbReference type="InterPro" id="IPR025944">
    <property type="entry name" value="Sigma_54_int_dom_CS"/>
</dbReference>
<evidence type="ECO:0000256" key="2">
    <source>
        <dbReference type="ARBA" id="ARBA00022840"/>
    </source>
</evidence>
<dbReference type="InterPro" id="IPR002078">
    <property type="entry name" value="Sigma_54_int"/>
</dbReference>
<evidence type="ECO:0000256" key="5">
    <source>
        <dbReference type="ARBA" id="ARBA00023163"/>
    </source>
</evidence>
<evidence type="ECO:0000313" key="9">
    <source>
        <dbReference type="Proteomes" id="UP000076482"/>
    </source>
</evidence>
<feature type="domain" description="PAS" evidence="7">
    <location>
        <begin position="235"/>
        <end position="291"/>
    </location>
</feature>
<evidence type="ECO:0000259" key="6">
    <source>
        <dbReference type="PROSITE" id="PS50045"/>
    </source>
</evidence>
<dbReference type="PROSITE" id="PS00676">
    <property type="entry name" value="SIGMA54_INTERACT_2"/>
    <property type="match status" value="1"/>
</dbReference>
<dbReference type="PROSITE" id="PS50112">
    <property type="entry name" value="PAS"/>
    <property type="match status" value="2"/>
</dbReference>
<evidence type="ECO:0000313" key="8">
    <source>
        <dbReference type="EMBL" id="KZD67008.1"/>
    </source>
</evidence>
<dbReference type="RefSeq" id="WP_063260845.1">
    <property type="nucleotide sequence ID" value="NZ_LJKE01000041.1"/>
</dbReference>
<dbReference type="Pfam" id="PF00989">
    <property type="entry name" value="PAS"/>
    <property type="match status" value="2"/>
</dbReference>
<dbReference type="InterPro" id="IPR002197">
    <property type="entry name" value="HTH_Fis"/>
</dbReference>
<dbReference type="InterPro" id="IPR013767">
    <property type="entry name" value="PAS_fold"/>
</dbReference>
<keyword evidence="2" id="KW-0067">ATP-binding</keyword>
<dbReference type="GO" id="GO:0005524">
    <property type="term" value="F:ATP binding"/>
    <property type="evidence" value="ECO:0007669"/>
    <property type="project" value="UniProtKB-KW"/>
</dbReference>
<dbReference type="CDD" id="cd00009">
    <property type="entry name" value="AAA"/>
    <property type="match status" value="1"/>
</dbReference>
<dbReference type="Pfam" id="PF25601">
    <property type="entry name" value="AAA_lid_14"/>
    <property type="match status" value="1"/>
</dbReference>
<keyword evidence="3" id="KW-0805">Transcription regulation</keyword>
<evidence type="ECO:0000256" key="4">
    <source>
        <dbReference type="ARBA" id="ARBA00023125"/>
    </source>
</evidence>
<dbReference type="PRINTS" id="PR01590">
    <property type="entry name" value="HTHFIS"/>
</dbReference>
<dbReference type="InterPro" id="IPR027417">
    <property type="entry name" value="P-loop_NTPase"/>
</dbReference>
<dbReference type="SUPFAM" id="SSF51735">
    <property type="entry name" value="NAD(P)-binding Rossmann-fold domains"/>
    <property type="match status" value="1"/>
</dbReference>
<dbReference type="SUPFAM" id="SSF46689">
    <property type="entry name" value="Homeodomain-like"/>
    <property type="match status" value="1"/>
</dbReference>
<reference evidence="8 9" key="1">
    <citation type="submission" date="2015-09" db="EMBL/GenBank/DDBJ databases">
        <title>Bacillus cereus food isolates.</title>
        <authorList>
            <person name="Boekhorst J."/>
        </authorList>
    </citation>
    <scope>NUCLEOTIDE SEQUENCE [LARGE SCALE GENOMIC DNA]</scope>
    <source>
        <strain evidence="8 9">B4088</strain>
    </source>
</reference>
<dbReference type="Gene3D" id="3.40.50.300">
    <property type="entry name" value="P-loop containing nucleotide triphosphate hydrolases"/>
    <property type="match status" value="1"/>
</dbReference>
<keyword evidence="1" id="KW-0547">Nucleotide-binding</keyword>
<dbReference type="InterPro" id="IPR000014">
    <property type="entry name" value="PAS"/>
</dbReference>
<dbReference type="InterPro" id="IPR003593">
    <property type="entry name" value="AAA+_ATPase"/>
</dbReference>
<keyword evidence="4" id="KW-0238">DNA-binding</keyword>
<dbReference type="FunFam" id="3.40.50.300:FF:000006">
    <property type="entry name" value="DNA-binding transcriptional regulator NtrC"/>
    <property type="match status" value="1"/>
</dbReference>
<evidence type="ECO:0000256" key="3">
    <source>
        <dbReference type="ARBA" id="ARBA00023015"/>
    </source>
</evidence>
<feature type="domain" description="Sigma-54 factor interaction" evidence="6">
    <location>
        <begin position="369"/>
        <end position="599"/>
    </location>
</feature>
<dbReference type="GO" id="GO:0006355">
    <property type="term" value="P:regulation of DNA-templated transcription"/>
    <property type="evidence" value="ECO:0007669"/>
    <property type="project" value="InterPro"/>
</dbReference>
<dbReference type="EMBL" id="LJKE01000041">
    <property type="protein sequence ID" value="KZD67008.1"/>
    <property type="molecule type" value="Genomic_DNA"/>
</dbReference>
<gene>
    <name evidence="8" type="ORF">B4088_2219</name>
</gene>
<dbReference type="InterPro" id="IPR009057">
    <property type="entry name" value="Homeodomain-like_sf"/>
</dbReference>
<dbReference type="InterPro" id="IPR025662">
    <property type="entry name" value="Sigma_54_int_dom_ATP-bd_1"/>
</dbReference>
<sequence>MKQKVLIVGAGEGGSTLLNLLQSSNIFQIIGIIDINPLAKGLQMATEYGVTIGESVTQFLTMHIDVMFDMTGDADLHKVLLKKKHKDTLLIPGDIAKIVTRLAHEKEDLIGKLEEQTQQGDLILNSTHDGMIVIDREGQVRLFNKSAERIIGYKKEDAVGKYILEVIPTSKLLRIIRTKQIEVNYELTLENEKKIITTRIPILKEGGEVQGAFAIFKDITEVVDLAEEVTDLKEIQTLLEAIINSSEEAISVVDEKGRGLVINPAYTKLTGLTEEDIIGKPATTDIVEGESMHMKVLRTRRAVRGIHMKIGQKKRDVIVNVAPVIVDGILKGSVGVIRDVSEIQKLTNELNRARQIIRTLEAKYSFDDIVGNSDETTAAIEQAKLGANTPATVLLRGESGTGKELFAHAIHNGSNRKYNKFVRVNCAAISETLLESELFGYEEGAFSGAKRGGKRGFFEEANNGSIFLDEIGELSANTQAKLLRVLQEKEIVKVGGTKAIPINVRVIAATHVNLEKGILEGEFREDLYYRLNKIPIQIPSLRQRKGDIPAIAERLIQKINQDYGRNIEGLTDPAILYLQSYEWPGNVRELENILGRAIIFMNYNETYIDVHHLPPLHNEEQVESKQTHLLPELEEKPLEHLVTEFEGNIIHEYLERFGGNKTQTARALGISVRNLYYKLEKYECAKNSMQ</sequence>
<dbReference type="SMART" id="SM00091">
    <property type="entry name" value="PAS"/>
    <property type="match status" value="2"/>
</dbReference>
<dbReference type="Proteomes" id="UP000076482">
    <property type="component" value="Unassembled WGS sequence"/>
</dbReference>
<dbReference type="Gene3D" id="3.40.50.720">
    <property type="entry name" value="NAD(P)-binding Rossmann-like Domain"/>
    <property type="match status" value="1"/>
</dbReference>
<dbReference type="SMART" id="SM00382">
    <property type="entry name" value="AAA"/>
    <property type="match status" value="1"/>
</dbReference>
<dbReference type="InterPro" id="IPR035965">
    <property type="entry name" value="PAS-like_dom_sf"/>
</dbReference>
<dbReference type="InterPro" id="IPR036291">
    <property type="entry name" value="NAD(P)-bd_dom_sf"/>
</dbReference>
<proteinExistence type="predicted"/>
<keyword evidence="5" id="KW-0804">Transcription</keyword>
<organism evidence="8 9">
    <name type="scientific">Bacillus cereus</name>
    <dbReference type="NCBI Taxonomy" id="1396"/>
    <lineage>
        <taxon>Bacteria</taxon>
        <taxon>Bacillati</taxon>
        <taxon>Bacillota</taxon>
        <taxon>Bacilli</taxon>
        <taxon>Bacillales</taxon>
        <taxon>Bacillaceae</taxon>
        <taxon>Bacillus</taxon>
        <taxon>Bacillus cereus group</taxon>
    </lineage>
</organism>
<evidence type="ECO:0000259" key="7">
    <source>
        <dbReference type="PROSITE" id="PS50112"/>
    </source>
</evidence>
<feature type="domain" description="PAS" evidence="7">
    <location>
        <begin position="116"/>
        <end position="192"/>
    </location>
</feature>
<dbReference type="NCBIfam" id="TIGR00229">
    <property type="entry name" value="sensory_box"/>
    <property type="match status" value="2"/>
</dbReference>
<dbReference type="Gene3D" id="1.10.8.60">
    <property type="match status" value="1"/>
</dbReference>
<name>A0A164PII3_BACCE</name>
<dbReference type="Gene3D" id="1.10.10.60">
    <property type="entry name" value="Homeodomain-like"/>
    <property type="match status" value="1"/>
</dbReference>
<dbReference type="SUPFAM" id="SSF52540">
    <property type="entry name" value="P-loop containing nucleoside triphosphate hydrolases"/>
    <property type="match status" value="1"/>
</dbReference>
<dbReference type="PANTHER" id="PTHR32071">
    <property type="entry name" value="TRANSCRIPTIONAL REGULATORY PROTEIN"/>
    <property type="match status" value="1"/>
</dbReference>
<accession>A0A164PII3</accession>
<dbReference type="PANTHER" id="PTHR32071:SF121">
    <property type="entry name" value="SIGMA L-DEPENDENT TRANSCRIPTIONAL REGULATOR YQIR-RELATED"/>
    <property type="match status" value="1"/>
</dbReference>
<comment type="caution">
    <text evidence="8">The sequence shown here is derived from an EMBL/GenBank/DDBJ whole genome shotgun (WGS) entry which is preliminary data.</text>
</comment>
<evidence type="ECO:0000256" key="1">
    <source>
        <dbReference type="ARBA" id="ARBA00022741"/>
    </source>
</evidence>
<protein>
    <submittedName>
        <fullName evidence="8">Transcriptional regulator BkdR of isoleucine and valine catabolism operon</fullName>
    </submittedName>
</protein>
<dbReference type="SUPFAM" id="SSF55785">
    <property type="entry name" value="PYP-like sensor domain (PAS domain)"/>
    <property type="match status" value="2"/>
</dbReference>